<gene>
    <name evidence="2" type="ORF">GCM10009863_46250</name>
</gene>
<dbReference type="EMBL" id="BAAARJ010000015">
    <property type="protein sequence ID" value="GAA2626193.1"/>
    <property type="molecule type" value="Genomic_DNA"/>
</dbReference>
<organism evidence="2 3">
    <name type="scientific">Streptomyces axinellae</name>
    <dbReference type="NCBI Taxonomy" id="552788"/>
    <lineage>
        <taxon>Bacteria</taxon>
        <taxon>Bacillati</taxon>
        <taxon>Actinomycetota</taxon>
        <taxon>Actinomycetes</taxon>
        <taxon>Kitasatosporales</taxon>
        <taxon>Streptomycetaceae</taxon>
        <taxon>Streptomyces</taxon>
    </lineage>
</organism>
<dbReference type="PANTHER" id="PTHR35273:SF2">
    <property type="entry name" value="ALPHA-GALACTOSIDASE"/>
    <property type="match status" value="1"/>
</dbReference>
<dbReference type="Gene3D" id="3.20.20.70">
    <property type="entry name" value="Aldolase class I"/>
    <property type="match status" value="1"/>
</dbReference>
<feature type="domain" description="Glycoside-hydrolase family GH114 TIM-barrel" evidence="1">
    <location>
        <begin position="65"/>
        <end position="280"/>
    </location>
</feature>
<keyword evidence="3" id="KW-1185">Reference proteome</keyword>
<comment type="caution">
    <text evidence="2">The sequence shown here is derived from an EMBL/GenBank/DDBJ whole genome shotgun (WGS) entry which is preliminary data.</text>
</comment>
<reference evidence="3" key="1">
    <citation type="journal article" date="2019" name="Int. J. Syst. Evol. Microbiol.">
        <title>The Global Catalogue of Microorganisms (GCM) 10K type strain sequencing project: providing services to taxonomists for standard genome sequencing and annotation.</title>
        <authorList>
            <consortium name="The Broad Institute Genomics Platform"/>
            <consortium name="The Broad Institute Genome Sequencing Center for Infectious Disease"/>
            <person name="Wu L."/>
            <person name="Ma J."/>
        </authorList>
    </citation>
    <scope>NUCLEOTIDE SEQUENCE [LARGE SCALE GENOMIC DNA]</scope>
    <source>
        <strain evidence="3">JCM 16373</strain>
    </source>
</reference>
<protein>
    <submittedName>
        <fullName evidence="2">Endo alpha-1,4 polygalactosaminidase</fullName>
    </submittedName>
</protein>
<name>A0ABP6CXQ1_9ACTN</name>
<dbReference type="InterPro" id="IPR004352">
    <property type="entry name" value="GH114_TIM-barrel"/>
</dbReference>
<sequence>MSTKIGAPFRAAHPPRRLVGASRSLLTCAALGALVAGCTTSGSSSGGSGTDRPGTVRAPGANVAFDYQLGGAYQPPGGVRAVSRDRGAKPTPGLYNICYVNAFQTQPGKAIGWWKRHHSELLLKKDGELVVDEDWNEPLLDISTADKREALMKIVGPWLDGCAEAGFDAVEPDNLDSYERSKGELTTKDAVAFARLLAERAHQRHLAIAQKNSTDLLPQHSRIGFDFAVVEECAHYKECGEYAKAYDDRLFDIEYVPEDFTAACRRYGDDLSVTLRDRDVRPAGEKGYVAKRC</sequence>
<accession>A0ABP6CXQ1</accession>
<proteinExistence type="predicted"/>
<dbReference type="InterPro" id="IPR017853">
    <property type="entry name" value="GH"/>
</dbReference>
<dbReference type="SUPFAM" id="SSF51445">
    <property type="entry name" value="(Trans)glycosidases"/>
    <property type="match status" value="1"/>
</dbReference>
<dbReference type="Pfam" id="PF03537">
    <property type="entry name" value="Glyco_hydro_114"/>
    <property type="match status" value="1"/>
</dbReference>
<dbReference type="InterPro" id="IPR013785">
    <property type="entry name" value="Aldolase_TIM"/>
</dbReference>
<dbReference type="PANTHER" id="PTHR35273">
    <property type="entry name" value="ALPHA-1,4 POLYGALACTOSAMINIDASE, PUTATIVE (AFU_ORTHOLOGUE AFUA_3G07890)-RELATED"/>
    <property type="match status" value="1"/>
</dbReference>
<dbReference type="RefSeq" id="WP_344568252.1">
    <property type="nucleotide sequence ID" value="NZ_BAAARJ010000015.1"/>
</dbReference>
<dbReference type="Proteomes" id="UP001501447">
    <property type="component" value="Unassembled WGS sequence"/>
</dbReference>
<evidence type="ECO:0000313" key="3">
    <source>
        <dbReference type="Proteomes" id="UP001501447"/>
    </source>
</evidence>
<evidence type="ECO:0000259" key="1">
    <source>
        <dbReference type="Pfam" id="PF03537"/>
    </source>
</evidence>
<evidence type="ECO:0000313" key="2">
    <source>
        <dbReference type="EMBL" id="GAA2626193.1"/>
    </source>
</evidence>